<dbReference type="Pfam" id="PF26647">
    <property type="entry name" value="zf_Tbcl_3"/>
    <property type="match status" value="1"/>
</dbReference>
<evidence type="ECO:0000313" key="3">
    <source>
        <dbReference type="EMBL" id="OCL04335.1"/>
    </source>
</evidence>
<dbReference type="Proteomes" id="UP000250140">
    <property type="component" value="Unassembled WGS sequence"/>
</dbReference>
<proteinExistence type="predicted"/>
<dbReference type="OrthoDB" id="5600002at2759"/>
<dbReference type="Pfam" id="PF26648">
    <property type="entry name" value="zf_Tbcl_4"/>
    <property type="match status" value="1"/>
</dbReference>
<reference evidence="3 4" key="1">
    <citation type="journal article" date="2016" name="Nat. Commun.">
        <title>Ectomycorrhizal ecology is imprinted in the genome of the dominant symbiotic fungus Cenococcum geophilum.</title>
        <authorList>
            <consortium name="DOE Joint Genome Institute"/>
            <person name="Peter M."/>
            <person name="Kohler A."/>
            <person name="Ohm R.A."/>
            <person name="Kuo A."/>
            <person name="Krutzmann J."/>
            <person name="Morin E."/>
            <person name="Arend M."/>
            <person name="Barry K.W."/>
            <person name="Binder M."/>
            <person name="Choi C."/>
            <person name="Clum A."/>
            <person name="Copeland A."/>
            <person name="Grisel N."/>
            <person name="Haridas S."/>
            <person name="Kipfer T."/>
            <person name="LaButti K."/>
            <person name="Lindquist E."/>
            <person name="Lipzen A."/>
            <person name="Maire R."/>
            <person name="Meier B."/>
            <person name="Mihaltcheva S."/>
            <person name="Molinier V."/>
            <person name="Murat C."/>
            <person name="Poggeler S."/>
            <person name="Quandt C.A."/>
            <person name="Sperisen C."/>
            <person name="Tritt A."/>
            <person name="Tisserant E."/>
            <person name="Crous P.W."/>
            <person name="Henrissat B."/>
            <person name="Nehls U."/>
            <person name="Egli S."/>
            <person name="Spatafora J.W."/>
            <person name="Grigoriev I.V."/>
            <person name="Martin F.M."/>
        </authorList>
    </citation>
    <scope>NUCLEOTIDE SEQUENCE [LARGE SCALE GENOMIC DNA]</scope>
    <source>
        <strain evidence="3 4">CBS 207.34</strain>
    </source>
</reference>
<feature type="domain" description="Probable treble clef zinc finger" evidence="1">
    <location>
        <begin position="28"/>
        <end position="63"/>
    </location>
</feature>
<feature type="domain" description="Probable treble clef zinc finger fungi" evidence="2">
    <location>
        <begin position="69"/>
        <end position="99"/>
    </location>
</feature>
<evidence type="ECO:0000259" key="2">
    <source>
        <dbReference type="Pfam" id="PF26648"/>
    </source>
</evidence>
<evidence type="ECO:0000313" key="4">
    <source>
        <dbReference type="Proteomes" id="UP000250140"/>
    </source>
</evidence>
<dbReference type="InterPro" id="IPR058251">
    <property type="entry name" value="zf_Tbcl_3"/>
</dbReference>
<protein>
    <recommendedName>
        <fullName evidence="5">F-box domain-containing protein</fullName>
    </recommendedName>
</protein>
<dbReference type="EMBL" id="KV750538">
    <property type="protein sequence ID" value="OCL04335.1"/>
    <property type="molecule type" value="Genomic_DNA"/>
</dbReference>
<accession>A0A8E2ETG8</accession>
<keyword evidence="4" id="KW-1185">Reference proteome</keyword>
<evidence type="ECO:0008006" key="5">
    <source>
        <dbReference type="Google" id="ProtNLM"/>
    </source>
</evidence>
<gene>
    <name evidence="3" type="ORF">AOQ84DRAFT_120138</name>
</gene>
<dbReference type="AlphaFoldDB" id="A0A8E2ETG8"/>
<organism evidence="3 4">
    <name type="scientific">Glonium stellatum</name>
    <dbReference type="NCBI Taxonomy" id="574774"/>
    <lineage>
        <taxon>Eukaryota</taxon>
        <taxon>Fungi</taxon>
        <taxon>Dikarya</taxon>
        <taxon>Ascomycota</taxon>
        <taxon>Pezizomycotina</taxon>
        <taxon>Dothideomycetes</taxon>
        <taxon>Pleosporomycetidae</taxon>
        <taxon>Gloniales</taxon>
        <taxon>Gloniaceae</taxon>
        <taxon>Glonium</taxon>
    </lineage>
</organism>
<evidence type="ECO:0000259" key="1">
    <source>
        <dbReference type="Pfam" id="PF26647"/>
    </source>
</evidence>
<dbReference type="InterPro" id="IPR058252">
    <property type="entry name" value="zf_Tbcl_4"/>
</dbReference>
<name>A0A8E2ETG8_9PEZI</name>
<sequence>MVKRIKIKLSSPAHENPCFESHIDRSRVTTHCNAYGFSTGRRCHAKATWYPFGMLAVCEDHESTNLKKAFCNFELPCGHFCSRQIHFIPGGFVLCPSHHPFNYRCPIMALPVELRHHIFSYVTPKAVDTSLEIRRSRKLERYGTALSLMLVNHQISEEAETIFYRTIPFSVRITPFGVCVMHRMWTSRFSTRRAYRRAMITALDDFESLFPKLPRIAKFIVDMECTVPYERPPKLTPQGSDEEDNVLCLRANIYKFLTAIGSIARMEVSFRFMESYHLASDERVALAKLVLQPFKILPHARARQIKFLTMYWDDSYSGAITWKGRRYEWPSDEPGEKEQYEQYVWDLAASFRNVARRPVEVPDSMCYYLHMLELVRTLLRDGVCVLTEDDEPADLLQAARIAEARGGLQYLADTTALLVGLWHQHAAMLAESSALLGRRLTQMAALAPASARPHVLLPPPASAASASASVAPSAAPFPRCARTGRILRPAWPTPEPPAEMPSAQGRALLDEDCLVHVFDEEDEAIATSVCTPAMVRKYRGDWMVF</sequence>